<sequence length="234" mass="26940">MKQTHPDLAGSQAVIQLLWRSFYFHAFHPFPDSSTDERIDWEAFQRAFLFQVAQGADLLGVLEEADMYWQFQYDQNLVYQAKVKRIFRSIAVPERTIALIEDESNFAVEETADVVAMMQPFFPPHAPVQEEVVPAAKRLFAGNTTQSRRRVARKHFVTLLSILIRLRLNASAPFGRFEKEDPSDELPIIFLDSLGGQDQEYLELDQVTSILYLLVSINLPMLMGMVQDDQIWLT</sequence>
<evidence type="ECO:0000313" key="1">
    <source>
        <dbReference type="EMBL" id="KAJ5388919.1"/>
    </source>
</evidence>
<reference evidence="1" key="2">
    <citation type="journal article" date="2023" name="IMA Fungus">
        <title>Comparative genomic study of the Penicillium genus elucidates a diverse pangenome and 15 lateral gene transfer events.</title>
        <authorList>
            <person name="Petersen C."/>
            <person name="Sorensen T."/>
            <person name="Nielsen M.R."/>
            <person name="Sondergaard T.E."/>
            <person name="Sorensen J.L."/>
            <person name="Fitzpatrick D.A."/>
            <person name="Frisvad J.C."/>
            <person name="Nielsen K.L."/>
        </authorList>
    </citation>
    <scope>NUCLEOTIDE SEQUENCE</scope>
    <source>
        <strain evidence="1">IBT 29677</strain>
    </source>
</reference>
<protein>
    <submittedName>
        <fullName evidence="1">Uncharacterized protein</fullName>
    </submittedName>
</protein>
<dbReference type="OrthoDB" id="4361610at2759"/>
<keyword evidence="2" id="KW-1185">Reference proteome</keyword>
<reference evidence="1" key="1">
    <citation type="submission" date="2022-12" db="EMBL/GenBank/DDBJ databases">
        <authorList>
            <person name="Petersen C."/>
        </authorList>
    </citation>
    <scope>NUCLEOTIDE SEQUENCE</scope>
    <source>
        <strain evidence="1">IBT 29677</strain>
    </source>
</reference>
<dbReference type="EMBL" id="JAPZBU010000009">
    <property type="protein sequence ID" value="KAJ5388919.1"/>
    <property type="molecule type" value="Genomic_DNA"/>
</dbReference>
<dbReference type="RefSeq" id="XP_056486717.1">
    <property type="nucleotide sequence ID" value="XM_056636097.1"/>
</dbReference>
<name>A0A9W9VTJ0_9EURO</name>
<comment type="caution">
    <text evidence="1">The sequence shown here is derived from an EMBL/GenBank/DDBJ whole genome shotgun (WGS) entry which is preliminary data.</text>
</comment>
<dbReference type="Proteomes" id="UP001147747">
    <property type="component" value="Unassembled WGS sequence"/>
</dbReference>
<proteinExistence type="predicted"/>
<dbReference type="GeneID" id="81375077"/>
<accession>A0A9W9VTJ0</accession>
<organism evidence="1 2">
    <name type="scientific">Penicillium cosmopolitanum</name>
    <dbReference type="NCBI Taxonomy" id="1131564"/>
    <lineage>
        <taxon>Eukaryota</taxon>
        <taxon>Fungi</taxon>
        <taxon>Dikarya</taxon>
        <taxon>Ascomycota</taxon>
        <taxon>Pezizomycotina</taxon>
        <taxon>Eurotiomycetes</taxon>
        <taxon>Eurotiomycetidae</taxon>
        <taxon>Eurotiales</taxon>
        <taxon>Aspergillaceae</taxon>
        <taxon>Penicillium</taxon>
    </lineage>
</organism>
<evidence type="ECO:0000313" key="2">
    <source>
        <dbReference type="Proteomes" id="UP001147747"/>
    </source>
</evidence>
<dbReference type="AlphaFoldDB" id="A0A9W9VTJ0"/>
<gene>
    <name evidence="1" type="ORF">N7509_011460</name>
</gene>